<dbReference type="InterPro" id="IPR000873">
    <property type="entry name" value="AMP-dep_synth/lig_dom"/>
</dbReference>
<accession>A0A5A5TBH8</accession>
<dbReference type="InterPro" id="IPR010071">
    <property type="entry name" value="AA_adenyl_dom"/>
</dbReference>
<dbReference type="Gene3D" id="3.40.50.980">
    <property type="match status" value="2"/>
</dbReference>
<dbReference type="CDD" id="cd05930">
    <property type="entry name" value="A_NRPS"/>
    <property type="match status" value="1"/>
</dbReference>
<dbReference type="PROSITE" id="PS50075">
    <property type="entry name" value="CARRIER"/>
    <property type="match status" value="1"/>
</dbReference>
<dbReference type="SUPFAM" id="SSF56801">
    <property type="entry name" value="Acetyl-CoA synthetase-like"/>
    <property type="match status" value="1"/>
</dbReference>
<dbReference type="Pfam" id="PF00501">
    <property type="entry name" value="AMP-binding"/>
    <property type="match status" value="1"/>
</dbReference>
<dbReference type="NCBIfam" id="TIGR01733">
    <property type="entry name" value="AA-adenyl-dom"/>
    <property type="match status" value="1"/>
</dbReference>
<dbReference type="Proteomes" id="UP000322530">
    <property type="component" value="Unassembled WGS sequence"/>
</dbReference>
<dbReference type="GO" id="GO:0009239">
    <property type="term" value="P:enterobactin biosynthetic process"/>
    <property type="evidence" value="ECO:0007669"/>
    <property type="project" value="TreeGrafter"/>
</dbReference>
<dbReference type="InterPro" id="IPR020845">
    <property type="entry name" value="AMP-binding_CS"/>
</dbReference>
<dbReference type="Gene3D" id="2.30.38.10">
    <property type="entry name" value="Luciferase, Domain 3"/>
    <property type="match status" value="1"/>
</dbReference>
<dbReference type="InterPro" id="IPR009081">
    <property type="entry name" value="PP-bd_ACP"/>
</dbReference>
<dbReference type="GO" id="GO:0047527">
    <property type="term" value="F:2,3-dihydroxybenzoate-serine ligase activity"/>
    <property type="evidence" value="ECO:0007669"/>
    <property type="project" value="TreeGrafter"/>
</dbReference>
<dbReference type="GO" id="GO:0009366">
    <property type="term" value="C:enterobactin synthetase complex"/>
    <property type="evidence" value="ECO:0007669"/>
    <property type="project" value="TreeGrafter"/>
</dbReference>
<dbReference type="FunFam" id="2.30.38.10:FF:000001">
    <property type="entry name" value="Non-ribosomal peptide synthetase PvdI"/>
    <property type="match status" value="1"/>
</dbReference>
<dbReference type="PANTHER" id="PTHR45527:SF1">
    <property type="entry name" value="FATTY ACID SYNTHASE"/>
    <property type="match status" value="1"/>
</dbReference>
<dbReference type="InterPro" id="IPR023213">
    <property type="entry name" value="CAT-like_dom_sf"/>
</dbReference>
<dbReference type="PROSITE" id="PS00012">
    <property type="entry name" value="PHOSPHOPANTETHEINE"/>
    <property type="match status" value="1"/>
</dbReference>
<dbReference type="PANTHER" id="PTHR45527">
    <property type="entry name" value="NONRIBOSOMAL PEPTIDE SYNTHETASE"/>
    <property type="match status" value="1"/>
</dbReference>
<evidence type="ECO:0000313" key="7">
    <source>
        <dbReference type="EMBL" id="GCF08359.1"/>
    </source>
</evidence>
<dbReference type="FunFam" id="1.10.1200.10:FF:000016">
    <property type="entry name" value="Non-ribosomal peptide synthase"/>
    <property type="match status" value="1"/>
</dbReference>
<keyword evidence="2" id="KW-0596">Phosphopantetheine</keyword>
<evidence type="ECO:0000256" key="3">
    <source>
        <dbReference type="ARBA" id="ARBA00022553"/>
    </source>
</evidence>
<dbReference type="InterPro" id="IPR025110">
    <property type="entry name" value="AMP-bd_C"/>
</dbReference>
<organism evidence="7 8">
    <name type="scientific">Dictyobacter arantiisoli</name>
    <dbReference type="NCBI Taxonomy" id="2014874"/>
    <lineage>
        <taxon>Bacteria</taxon>
        <taxon>Bacillati</taxon>
        <taxon>Chloroflexota</taxon>
        <taxon>Ktedonobacteria</taxon>
        <taxon>Ktedonobacterales</taxon>
        <taxon>Dictyobacteraceae</taxon>
        <taxon>Dictyobacter</taxon>
    </lineage>
</organism>
<evidence type="ECO:0000259" key="6">
    <source>
        <dbReference type="PROSITE" id="PS50075"/>
    </source>
</evidence>
<feature type="compositionally biased region" description="Basic and acidic residues" evidence="5">
    <location>
        <begin position="1511"/>
        <end position="1523"/>
    </location>
</feature>
<dbReference type="GO" id="GO:0005829">
    <property type="term" value="C:cytosol"/>
    <property type="evidence" value="ECO:0007669"/>
    <property type="project" value="TreeGrafter"/>
</dbReference>
<comment type="cofactor">
    <cofactor evidence="1">
        <name>pantetheine 4'-phosphate</name>
        <dbReference type="ChEBI" id="CHEBI:47942"/>
    </cofactor>
</comment>
<dbReference type="Pfam" id="PF00668">
    <property type="entry name" value="Condensation"/>
    <property type="match status" value="2"/>
</dbReference>
<dbReference type="GO" id="GO:0072330">
    <property type="term" value="P:monocarboxylic acid biosynthetic process"/>
    <property type="evidence" value="ECO:0007669"/>
    <property type="project" value="UniProtKB-ARBA"/>
</dbReference>
<dbReference type="Gene3D" id="3.40.50.1820">
    <property type="entry name" value="alpha/beta hydrolase"/>
    <property type="match status" value="1"/>
</dbReference>
<dbReference type="SMART" id="SM00823">
    <property type="entry name" value="PKS_PP"/>
    <property type="match status" value="1"/>
</dbReference>
<dbReference type="GO" id="GO:0008610">
    <property type="term" value="P:lipid biosynthetic process"/>
    <property type="evidence" value="ECO:0007669"/>
    <property type="project" value="UniProtKB-ARBA"/>
</dbReference>
<dbReference type="GO" id="GO:0043041">
    <property type="term" value="P:amino acid activation for nonribosomal peptide biosynthetic process"/>
    <property type="evidence" value="ECO:0007669"/>
    <property type="project" value="TreeGrafter"/>
</dbReference>
<dbReference type="Pfam" id="PF13193">
    <property type="entry name" value="AMP-binding_C"/>
    <property type="match status" value="1"/>
</dbReference>
<dbReference type="SUPFAM" id="SSF52777">
    <property type="entry name" value="CoA-dependent acyltransferases"/>
    <property type="match status" value="4"/>
</dbReference>
<dbReference type="RefSeq" id="WP_172632001.1">
    <property type="nucleotide sequence ID" value="NZ_BIXY01000022.1"/>
</dbReference>
<comment type="caution">
    <text evidence="7">The sequence shown here is derived from an EMBL/GenBank/DDBJ whole genome shotgun (WGS) entry which is preliminary data.</text>
</comment>
<dbReference type="Gene3D" id="3.30.300.30">
    <property type="match status" value="1"/>
</dbReference>
<keyword evidence="8" id="KW-1185">Reference proteome</keyword>
<feature type="coiled-coil region" evidence="4">
    <location>
        <begin position="304"/>
        <end position="331"/>
    </location>
</feature>
<dbReference type="Pfam" id="PF00550">
    <property type="entry name" value="PP-binding"/>
    <property type="match status" value="1"/>
</dbReference>
<dbReference type="InterPro" id="IPR029058">
    <property type="entry name" value="AB_hydrolase_fold"/>
</dbReference>
<evidence type="ECO:0000256" key="4">
    <source>
        <dbReference type="SAM" id="Coils"/>
    </source>
</evidence>
<dbReference type="SUPFAM" id="SSF47336">
    <property type="entry name" value="ACP-like"/>
    <property type="match status" value="1"/>
</dbReference>
<name>A0A5A5TBH8_9CHLR</name>
<feature type="region of interest" description="Disordered" evidence="5">
    <location>
        <begin position="1510"/>
        <end position="1543"/>
    </location>
</feature>
<evidence type="ECO:0000256" key="1">
    <source>
        <dbReference type="ARBA" id="ARBA00001957"/>
    </source>
</evidence>
<dbReference type="InterPro" id="IPR036736">
    <property type="entry name" value="ACP-like_sf"/>
</dbReference>
<evidence type="ECO:0000313" key="8">
    <source>
        <dbReference type="Proteomes" id="UP000322530"/>
    </source>
</evidence>
<proteinExistence type="predicted"/>
<dbReference type="InterPro" id="IPR045851">
    <property type="entry name" value="AMP-bd_C_sf"/>
</dbReference>
<dbReference type="Gene3D" id="3.30.559.10">
    <property type="entry name" value="Chloramphenicol acetyltransferase-like domain"/>
    <property type="match status" value="2"/>
</dbReference>
<gene>
    <name evidence="7" type="ORF">KDI_19230</name>
</gene>
<dbReference type="Gene3D" id="3.30.559.30">
    <property type="entry name" value="Nonribosomal peptide synthetase, condensation domain"/>
    <property type="match status" value="2"/>
</dbReference>
<dbReference type="InterPro" id="IPR020806">
    <property type="entry name" value="PKS_PP-bd"/>
</dbReference>
<dbReference type="CDD" id="cd19531">
    <property type="entry name" value="LCL_NRPS-like"/>
    <property type="match status" value="1"/>
</dbReference>
<dbReference type="EMBL" id="BIXY01000022">
    <property type="protein sequence ID" value="GCF08359.1"/>
    <property type="molecule type" value="Genomic_DNA"/>
</dbReference>
<keyword evidence="4" id="KW-0175">Coiled coil</keyword>
<dbReference type="FunFam" id="3.40.50.980:FF:000001">
    <property type="entry name" value="Non-ribosomal peptide synthetase"/>
    <property type="match status" value="1"/>
</dbReference>
<evidence type="ECO:0000256" key="2">
    <source>
        <dbReference type="ARBA" id="ARBA00022450"/>
    </source>
</evidence>
<dbReference type="GO" id="GO:0031177">
    <property type="term" value="F:phosphopantetheine binding"/>
    <property type="evidence" value="ECO:0007669"/>
    <property type="project" value="InterPro"/>
</dbReference>
<keyword evidence="3" id="KW-0597">Phosphoprotein</keyword>
<dbReference type="InterPro" id="IPR001242">
    <property type="entry name" value="Condensation_dom"/>
</dbReference>
<dbReference type="InterPro" id="IPR006162">
    <property type="entry name" value="Ppantetheine_attach_site"/>
</dbReference>
<dbReference type="PROSITE" id="PS00455">
    <property type="entry name" value="AMP_BINDING"/>
    <property type="match status" value="1"/>
</dbReference>
<evidence type="ECO:0000256" key="5">
    <source>
        <dbReference type="SAM" id="MobiDB-lite"/>
    </source>
</evidence>
<sequence length="1543" mass="175376">MPSQLQGYQLSPQQRRLFLLQDFDRQNSAQCIVQLDGMLNESMLERATRLVIERHDILRTNYKRIPGMKLPVQVVSEYLVPVWNRLDVGHQDAAEQVSTISRVAQQEREAPFDLEHASPVKLTLCTLAPLVHQLIITLAAPCIDSCSFDNLIKEIARFYDDDKVDDEQDELIQYVQFSEWQYTLQEEEQANAGKLFWQQQYMHAEDIQLSDSVHHDESTLNRYGSFAQVLPPEIQANIEQLAQTQNIEEMTILLACWQMLFWRLTQTNTILVGTVFDGRKYDDLAAGIGLYAKYLPLYSYFHQQSRFLEILAELNNQLEEANELQEFIIGDAANDSNGASQDFFLGFEERRHELPTECKDITFTVLKHFVYSEPCSIKLTCAHYHEQALTLEIHYNRNQFSKDYIQRTLERFLALLQAALADPQQLVSHFCIVGASERDYVLHTFNETAADYPAQRCLHQIFEEQVVCTPDNIAVQFHDQTITYQDLNVQANRIAHYLQKRGVGPDVPVAIFLEHGLDLVPALLGILKAGGVYVPLDPGLPHERLIALLQQIQPSVVLTQHSLIERVPEYETACVCLDTRREMFSQESSKNPINSAGPLNLAYIIFTSGSTGSPKGVMIQHQGLSNYLNWCIKTYPLTEGTGTLVHSSIGFDLTITGLFTSLLIGQKVQLLPDDEKIDALCKALGAGENYSLIKLTPAHLAVLNKLLPQDVLASSTRSLVIGGEALYRKTLHPWRTDAPATLLFNEYGPTETVVGCSIYNASIQTTPQENVPIGRPIDNTQLYVLDEQMQPVPMGISGELYIAGAGLARGYFNSPDLTAACFVPHPFSQEPGARMYKTGDLVRMNADKNLEFIGRVDSQIKLRGFRIELSEIEAVLNQHPQVKQCVALLHGTEMLEKHIVAFVVPQSQDEQRSPLARQAELRNYLKEQLPLYMIPAHFVYLETLPLTANGKIHRESLLALNWEKGAHVQKQETERMLSPVEELLLQCWKQVLSREQMEVHENFFDAGGHSLLATQLVARIQQMVGIEVPLRALFDAPTVAKFAQWLTLQLQQQQGFSMPAIVPAPRNQELPTSFAQQRLWFQDQLDPDNAAYSIPAAVRLCGQLDRVALDQALARVIKRHDILRTTFPARRGEPVLQLTAEPTTHLIVLDLTYLAQEEREQVAHMLIQQEAEQAFSLTRGPLLRCYLLQLVAHEEQILLLSMHHIISDGWSMNILVQEVTSIYTSLVQGEGAHLPALSIQYADYALWQRSWLQGDVLQQQLDYWKKQLAGLRPLALPTDYPRPPLRTFQAELQRLQVPDELSQKVVALSQQEGVTLFMILLAMFKILLHYYTGQDDLVVGTNIANRNRAETEGVIGFFVNQLVLRTHLSSDQSFRTILRKVKETALDAYVHQDLPFDLLLKELNPARDLSRTPLFQVKFELEHISIQENTLPNIKIEPVELEQRFTKFDLFLNMVEHDGNLFGSLEYRTDLFRAETIIRLLHLLEAIINQVATQPDILLQEIEAGLAEVDGDNRRGQEKERKQRNAQKLGQARRRTKQQIESD</sequence>
<reference evidence="7 8" key="1">
    <citation type="submission" date="2019-01" db="EMBL/GenBank/DDBJ databases">
        <title>Draft genome sequence of Dictyobacter sp. Uno17.</title>
        <authorList>
            <person name="Wang C.M."/>
            <person name="Zheng Y."/>
            <person name="Sakai Y."/>
            <person name="Abe K."/>
            <person name="Yokota A."/>
            <person name="Yabe S."/>
        </authorList>
    </citation>
    <scope>NUCLEOTIDE SEQUENCE [LARGE SCALE GENOMIC DNA]</scope>
    <source>
        <strain evidence="7 8">Uno17</strain>
    </source>
</reference>
<feature type="domain" description="Carrier" evidence="6">
    <location>
        <begin position="975"/>
        <end position="1050"/>
    </location>
</feature>
<protein>
    <recommendedName>
        <fullName evidence="6">Carrier domain-containing protein</fullName>
    </recommendedName>
</protein>
<dbReference type="FunFam" id="3.40.50.12780:FF:000012">
    <property type="entry name" value="Non-ribosomal peptide synthetase"/>
    <property type="match status" value="1"/>
</dbReference>